<sequence length="374" mass="41525">MQFLKSLFWGVVLSLLSGSACAAEAKILGYPVPVQKEFKDWQVTCNNLNTCQLNNYAERYSYQYVILKRDAGASGKISLSILLKPDQQAVYLDGTPFPLDAADWQIDNESDSDGKFYRYTTRLEVIQRFIQAARNAQQLALVEQPATQEVEDGDVVSLNGLSAALLLADERQGRLKNRSALLNVGEGEVSQVPPVPTGQQVDITYHQPSPLSDAVALAAVVGEAQKDKLENADCDQRDKNRTANPRAIALTHELALVIFTCPPGSIQTSNQLFIISQRHPQAARLLALLIFDWDKKALVSMADTAMTLMNVEYDEKTGILSHTVQGNTVCNLGESTRWMFDGSTFQLVDYRFSNICARRKDWPSVWAMPGYPTE</sequence>
<accession>A0AB39IR36</accession>
<dbReference type="PROSITE" id="PS51257">
    <property type="entry name" value="PROKAR_LIPOPROTEIN"/>
    <property type="match status" value="1"/>
</dbReference>
<dbReference type="EMBL" id="CP162670">
    <property type="protein sequence ID" value="XDL24401.1"/>
    <property type="molecule type" value="Genomic_DNA"/>
</dbReference>
<reference evidence="2" key="1">
    <citation type="submission" date="2024-07" db="EMBL/GenBank/DDBJ databases">
        <authorList>
            <person name="Pedron J."/>
        </authorList>
    </citation>
    <scope>NUCLEOTIDE SEQUENCE</scope>
    <source>
        <strain evidence="2">A003-S1-M15</strain>
    </source>
</reference>
<proteinExistence type="predicted"/>
<evidence type="ECO:0000313" key="2">
    <source>
        <dbReference type="EMBL" id="XDL24401.1"/>
    </source>
</evidence>
<dbReference type="GeneID" id="302583922"/>
<dbReference type="Pfam" id="PF06674">
    <property type="entry name" value="DUF1176"/>
    <property type="match status" value="1"/>
</dbReference>
<feature type="chain" id="PRO_5044205523" evidence="1">
    <location>
        <begin position="23"/>
        <end position="374"/>
    </location>
</feature>
<organism evidence="2">
    <name type="scientific">Dickeya oryzae</name>
    <dbReference type="NCBI Taxonomy" id="1240404"/>
    <lineage>
        <taxon>Bacteria</taxon>
        <taxon>Pseudomonadati</taxon>
        <taxon>Pseudomonadota</taxon>
        <taxon>Gammaproteobacteria</taxon>
        <taxon>Enterobacterales</taxon>
        <taxon>Pectobacteriaceae</taxon>
        <taxon>Dickeya</taxon>
    </lineage>
</organism>
<feature type="signal peptide" evidence="1">
    <location>
        <begin position="1"/>
        <end position="22"/>
    </location>
</feature>
<keyword evidence="1" id="KW-0732">Signal</keyword>
<dbReference type="InterPro" id="IPR009560">
    <property type="entry name" value="DUF1176"/>
</dbReference>
<evidence type="ECO:0000256" key="1">
    <source>
        <dbReference type="SAM" id="SignalP"/>
    </source>
</evidence>
<dbReference type="AlphaFoldDB" id="A0AB39IR36"/>
<gene>
    <name evidence="2" type="ORF">LF929_019595</name>
</gene>
<protein>
    <submittedName>
        <fullName evidence="2">DUF1176 domain-containing protein</fullName>
    </submittedName>
</protein>
<dbReference type="RefSeq" id="WP_038906748.1">
    <property type="nucleotide sequence ID" value="NZ_CM001972.1"/>
</dbReference>
<name>A0AB39IR36_9GAMM</name>